<dbReference type="eggNOG" id="ENOG50304ZK">
    <property type="taxonomic scope" value="Bacteria"/>
</dbReference>
<dbReference type="AlphaFoldDB" id="A0A098M6Q0"/>
<proteinExistence type="predicted"/>
<keyword evidence="1" id="KW-0732">Signal</keyword>
<organism evidence="2 3">
    <name type="scientific">Paenibacillus wynnii</name>
    <dbReference type="NCBI Taxonomy" id="268407"/>
    <lineage>
        <taxon>Bacteria</taxon>
        <taxon>Bacillati</taxon>
        <taxon>Bacillota</taxon>
        <taxon>Bacilli</taxon>
        <taxon>Bacillales</taxon>
        <taxon>Paenibacillaceae</taxon>
        <taxon>Paenibacillus</taxon>
    </lineage>
</organism>
<reference evidence="2 3" key="2">
    <citation type="submission" date="2014-10" db="EMBL/GenBank/DDBJ databases">
        <title>Comparative genomics of the Paenibacillus odorifer group.</title>
        <authorList>
            <person name="Tsai Y.-C."/>
            <person name="Martin N."/>
            <person name="Korlach J."/>
            <person name="Wiedmann M."/>
        </authorList>
    </citation>
    <scope>NUCLEOTIDE SEQUENCE [LARGE SCALE GENOMIC DNA]</scope>
    <source>
        <strain evidence="2 3">DSM 18334</strain>
    </source>
</reference>
<accession>A0A098M6Q0</accession>
<evidence type="ECO:0000256" key="1">
    <source>
        <dbReference type="SAM" id="SignalP"/>
    </source>
</evidence>
<dbReference type="Proteomes" id="UP000029734">
    <property type="component" value="Unassembled WGS sequence"/>
</dbReference>
<reference evidence="2 3" key="1">
    <citation type="submission" date="2014-08" db="EMBL/GenBank/DDBJ databases">
        <authorList>
            <person name="den Bakker H.C."/>
        </authorList>
    </citation>
    <scope>NUCLEOTIDE SEQUENCE [LARGE SCALE GENOMIC DNA]</scope>
    <source>
        <strain evidence="2 3">DSM 18334</strain>
    </source>
</reference>
<evidence type="ECO:0000313" key="3">
    <source>
        <dbReference type="Proteomes" id="UP000029734"/>
    </source>
</evidence>
<sequence>MNRKIMFKSAVLSALLVSAVTGSLIANASDVPQDSQESLTVSSTKAIAVPMFSMIDPLDAAKKYAPDTVLDWKTTLAKYTELIPQAVDFGEEGIAVKAVPSVDVVKEGLLEIEFIEAKLTEENYLGEAPIAVGAVRGTPADVVMTLNEAGPKNIAVYAATTKDDVANSAFFSAQIELNQVNESRMQPLSNYHLPSCWSNTNSKLLSGKHFNKRFEGAAPKSSRIELDTRCGRSANGPLLQPLCSPDFFYSPYR</sequence>
<protein>
    <submittedName>
        <fullName evidence="2">Uncharacterized protein</fullName>
    </submittedName>
</protein>
<dbReference type="STRING" id="268407.PWYN_24365"/>
<feature type="chain" id="PRO_5001937866" evidence="1">
    <location>
        <begin position="29"/>
        <end position="253"/>
    </location>
</feature>
<comment type="caution">
    <text evidence="2">The sequence shown here is derived from an EMBL/GenBank/DDBJ whole genome shotgun (WGS) entry which is preliminary data.</text>
</comment>
<dbReference type="RefSeq" id="WP_036656918.1">
    <property type="nucleotide sequence ID" value="NZ_JQCR01000003.1"/>
</dbReference>
<keyword evidence="3" id="KW-1185">Reference proteome</keyword>
<dbReference type="EMBL" id="JQCR01000003">
    <property type="protein sequence ID" value="KGE17708.1"/>
    <property type="molecule type" value="Genomic_DNA"/>
</dbReference>
<feature type="signal peptide" evidence="1">
    <location>
        <begin position="1"/>
        <end position="28"/>
    </location>
</feature>
<name>A0A098M6Q0_9BACL</name>
<dbReference type="OrthoDB" id="2625511at2"/>
<gene>
    <name evidence="2" type="ORF">PWYN_24365</name>
</gene>
<evidence type="ECO:0000313" key="2">
    <source>
        <dbReference type="EMBL" id="KGE17708.1"/>
    </source>
</evidence>